<dbReference type="Proteomes" id="UP001457282">
    <property type="component" value="Unassembled WGS sequence"/>
</dbReference>
<proteinExistence type="predicted"/>
<comment type="caution">
    <text evidence="3">The sequence shown here is derived from an EMBL/GenBank/DDBJ whole genome shotgun (WGS) entry which is preliminary data.</text>
</comment>
<accession>A0AAW1WG01</accession>
<feature type="compositionally biased region" description="Polar residues" evidence="2">
    <location>
        <begin position="1"/>
        <end position="14"/>
    </location>
</feature>
<dbReference type="PANTHER" id="PTHR46136">
    <property type="entry name" value="TRANSCRIPTION FACTOR GTE8"/>
    <property type="match status" value="1"/>
</dbReference>
<dbReference type="EMBL" id="JBEDUW010000006">
    <property type="protein sequence ID" value="KAK9923724.1"/>
    <property type="molecule type" value="Genomic_DNA"/>
</dbReference>
<name>A0AAW1WG01_RUBAR</name>
<evidence type="ECO:0000256" key="1">
    <source>
        <dbReference type="SAM" id="Coils"/>
    </source>
</evidence>
<dbReference type="PANTHER" id="PTHR46136:SF1">
    <property type="entry name" value="TRANSCRIPTION FACTOR GTE11-RELATED"/>
    <property type="match status" value="1"/>
</dbReference>
<keyword evidence="1" id="KW-0175">Coiled coil</keyword>
<dbReference type="InterPro" id="IPR052442">
    <property type="entry name" value="Env_Response_Regulator"/>
</dbReference>
<protein>
    <submittedName>
        <fullName evidence="3">Uncharacterized protein</fullName>
    </submittedName>
</protein>
<sequence>MATDTMISSSNHNQMMKKMKFPKSAYPKGEKKKKKTTKLVNSSTAASTPPLSPMTLHNAMVKSRFAETIFKNQKQRLEKITSDPVKLEKKLTEMKRKQRDEKERIEAQLRQAQRMADLEAKQKQEDIEKERKLKQAQLQRQRKRERLALEKMEAVALCELQQPYCCTLKELGILTRCDRAWSWGCWGPHHPSPLKQLGLHIKEDDEEYYDQVELEEGEIV</sequence>
<evidence type="ECO:0000313" key="4">
    <source>
        <dbReference type="Proteomes" id="UP001457282"/>
    </source>
</evidence>
<evidence type="ECO:0000256" key="2">
    <source>
        <dbReference type="SAM" id="MobiDB-lite"/>
    </source>
</evidence>
<gene>
    <name evidence="3" type="ORF">M0R45_032125</name>
</gene>
<keyword evidence="4" id="KW-1185">Reference proteome</keyword>
<feature type="region of interest" description="Disordered" evidence="2">
    <location>
        <begin position="1"/>
        <end position="55"/>
    </location>
</feature>
<feature type="coiled-coil region" evidence="1">
    <location>
        <begin position="88"/>
        <end position="155"/>
    </location>
</feature>
<organism evidence="3 4">
    <name type="scientific">Rubus argutus</name>
    <name type="common">Southern blackberry</name>
    <dbReference type="NCBI Taxonomy" id="59490"/>
    <lineage>
        <taxon>Eukaryota</taxon>
        <taxon>Viridiplantae</taxon>
        <taxon>Streptophyta</taxon>
        <taxon>Embryophyta</taxon>
        <taxon>Tracheophyta</taxon>
        <taxon>Spermatophyta</taxon>
        <taxon>Magnoliopsida</taxon>
        <taxon>eudicotyledons</taxon>
        <taxon>Gunneridae</taxon>
        <taxon>Pentapetalae</taxon>
        <taxon>rosids</taxon>
        <taxon>fabids</taxon>
        <taxon>Rosales</taxon>
        <taxon>Rosaceae</taxon>
        <taxon>Rosoideae</taxon>
        <taxon>Rosoideae incertae sedis</taxon>
        <taxon>Rubus</taxon>
    </lineage>
</organism>
<dbReference type="AlphaFoldDB" id="A0AAW1WG01"/>
<reference evidence="3 4" key="1">
    <citation type="journal article" date="2023" name="G3 (Bethesda)">
        <title>A chromosome-length genome assembly and annotation of blackberry (Rubus argutus, cv. 'Hillquist').</title>
        <authorList>
            <person name="Bruna T."/>
            <person name="Aryal R."/>
            <person name="Dudchenko O."/>
            <person name="Sargent D.J."/>
            <person name="Mead D."/>
            <person name="Buti M."/>
            <person name="Cavallini A."/>
            <person name="Hytonen T."/>
            <person name="Andres J."/>
            <person name="Pham M."/>
            <person name="Weisz D."/>
            <person name="Mascagni F."/>
            <person name="Usai G."/>
            <person name="Natali L."/>
            <person name="Bassil N."/>
            <person name="Fernandez G.E."/>
            <person name="Lomsadze A."/>
            <person name="Armour M."/>
            <person name="Olukolu B."/>
            <person name="Poorten T."/>
            <person name="Britton C."/>
            <person name="Davik J."/>
            <person name="Ashrafi H."/>
            <person name="Aiden E.L."/>
            <person name="Borodovsky M."/>
            <person name="Worthington M."/>
        </authorList>
    </citation>
    <scope>NUCLEOTIDE SEQUENCE [LARGE SCALE GENOMIC DNA]</scope>
    <source>
        <strain evidence="3">PI 553951</strain>
    </source>
</reference>
<evidence type="ECO:0000313" key="3">
    <source>
        <dbReference type="EMBL" id="KAK9923724.1"/>
    </source>
</evidence>